<dbReference type="CDD" id="cd00060">
    <property type="entry name" value="FHA"/>
    <property type="match status" value="1"/>
</dbReference>
<evidence type="ECO:0000313" key="5">
    <source>
        <dbReference type="Proteomes" id="UP001178507"/>
    </source>
</evidence>
<dbReference type="InterPro" id="IPR053027">
    <property type="entry name" value="AGGF1"/>
</dbReference>
<dbReference type="EMBL" id="CAUJNA010003439">
    <property type="protein sequence ID" value="CAJ1402113.1"/>
    <property type="molecule type" value="Genomic_DNA"/>
</dbReference>
<feature type="compositionally biased region" description="Basic and acidic residues" evidence="1">
    <location>
        <begin position="660"/>
        <end position="690"/>
    </location>
</feature>
<dbReference type="Pfam" id="PF01585">
    <property type="entry name" value="G-patch"/>
    <property type="match status" value="1"/>
</dbReference>
<dbReference type="PANTHER" id="PTHR23106:SF24">
    <property type="entry name" value="ANGIOGENIC FACTOR WITH G PATCH AND FHA DOMAINS 1"/>
    <property type="match status" value="1"/>
</dbReference>
<reference evidence="4" key="1">
    <citation type="submission" date="2023-08" db="EMBL/GenBank/DDBJ databases">
        <authorList>
            <person name="Chen Y."/>
            <person name="Shah S."/>
            <person name="Dougan E. K."/>
            <person name="Thang M."/>
            <person name="Chan C."/>
        </authorList>
    </citation>
    <scope>NUCLEOTIDE SEQUENCE</scope>
</reference>
<dbReference type="Pfam" id="PF00498">
    <property type="entry name" value="FHA"/>
    <property type="match status" value="1"/>
</dbReference>
<dbReference type="Gene3D" id="2.60.200.20">
    <property type="match status" value="1"/>
</dbReference>
<dbReference type="Proteomes" id="UP001178507">
    <property type="component" value="Unassembled WGS sequence"/>
</dbReference>
<feature type="compositionally biased region" description="Low complexity" evidence="1">
    <location>
        <begin position="379"/>
        <end position="388"/>
    </location>
</feature>
<feature type="region of interest" description="Disordered" evidence="1">
    <location>
        <begin position="73"/>
        <end position="114"/>
    </location>
</feature>
<name>A0AA36NH81_9DINO</name>
<feature type="domain" description="FHA" evidence="2">
    <location>
        <begin position="737"/>
        <end position="795"/>
    </location>
</feature>
<evidence type="ECO:0000259" key="3">
    <source>
        <dbReference type="PROSITE" id="PS50174"/>
    </source>
</evidence>
<feature type="compositionally biased region" description="Gly residues" evidence="1">
    <location>
        <begin position="455"/>
        <end position="468"/>
    </location>
</feature>
<feature type="region of interest" description="Disordered" evidence="1">
    <location>
        <begin position="451"/>
        <end position="485"/>
    </location>
</feature>
<evidence type="ECO:0000313" key="4">
    <source>
        <dbReference type="EMBL" id="CAJ1402113.1"/>
    </source>
</evidence>
<keyword evidence="5" id="KW-1185">Reference proteome</keyword>
<dbReference type="PROSITE" id="PS50174">
    <property type="entry name" value="G_PATCH"/>
    <property type="match status" value="1"/>
</dbReference>
<dbReference type="InterPro" id="IPR008984">
    <property type="entry name" value="SMAD_FHA_dom_sf"/>
</dbReference>
<evidence type="ECO:0000259" key="2">
    <source>
        <dbReference type="PROSITE" id="PS50006"/>
    </source>
</evidence>
<dbReference type="AlphaFoldDB" id="A0AA36NH81"/>
<feature type="domain" description="G-patch" evidence="3">
    <location>
        <begin position="1"/>
        <end position="28"/>
    </location>
</feature>
<evidence type="ECO:0000256" key="1">
    <source>
        <dbReference type="SAM" id="MobiDB-lite"/>
    </source>
</evidence>
<gene>
    <name evidence="4" type="ORF">EVOR1521_LOCUS25072</name>
</gene>
<proteinExistence type="predicted"/>
<feature type="compositionally biased region" description="Gly residues" evidence="1">
    <location>
        <begin position="547"/>
        <end position="586"/>
    </location>
</feature>
<feature type="region of interest" description="Disordered" evidence="1">
    <location>
        <begin position="364"/>
        <end position="389"/>
    </location>
</feature>
<dbReference type="SUPFAM" id="SSF49879">
    <property type="entry name" value="SMAD/FHA domain"/>
    <property type="match status" value="1"/>
</dbReference>
<dbReference type="PROSITE" id="PS50006">
    <property type="entry name" value="FHA_DOMAIN"/>
    <property type="match status" value="1"/>
</dbReference>
<dbReference type="PANTHER" id="PTHR23106">
    <property type="entry name" value="ANGIOGENIC FACTOR WITH G PATCH AND FHA DOMAINS 1"/>
    <property type="match status" value="1"/>
</dbReference>
<evidence type="ECO:0008006" key="6">
    <source>
        <dbReference type="Google" id="ProtNLM"/>
    </source>
</evidence>
<feature type="region of interest" description="Disordered" evidence="1">
    <location>
        <begin position="658"/>
        <end position="690"/>
    </location>
</feature>
<dbReference type="InterPro" id="IPR000253">
    <property type="entry name" value="FHA_dom"/>
</dbReference>
<organism evidence="4 5">
    <name type="scientific">Effrenium voratum</name>
    <dbReference type="NCBI Taxonomy" id="2562239"/>
    <lineage>
        <taxon>Eukaryota</taxon>
        <taxon>Sar</taxon>
        <taxon>Alveolata</taxon>
        <taxon>Dinophyceae</taxon>
        <taxon>Suessiales</taxon>
        <taxon>Symbiodiniaceae</taxon>
        <taxon>Effrenium</taxon>
    </lineage>
</organism>
<feature type="region of interest" description="Disordered" evidence="1">
    <location>
        <begin position="497"/>
        <end position="586"/>
    </location>
</feature>
<feature type="compositionally biased region" description="Pro residues" evidence="1">
    <location>
        <begin position="80"/>
        <end position="102"/>
    </location>
</feature>
<protein>
    <recommendedName>
        <fullName evidence="6">G-patch domain-containing protein</fullName>
    </recommendedName>
</protein>
<dbReference type="GO" id="GO:0003676">
    <property type="term" value="F:nucleic acid binding"/>
    <property type="evidence" value="ECO:0007669"/>
    <property type="project" value="InterPro"/>
</dbReference>
<dbReference type="InterPro" id="IPR000467">
    <property type="entry name" value="G_patch_dom"/>
</dbReference>
<comment type="caution">
    <text evidence="4">The sequence shown here is derived from an EMBL/GenBank/DDBJ whole genome shotgun (WGS) entry which is preliminary data.</text>
</comment>
<accession>A0AA36NH81</accession>
<sequence length="904" mass="96351">MDIGKRMMEKWGWAKGQGLGKDNRGMTSCLVLRKDSGSTTQGRIESVAPTEEPALIQEAASLAAQSLLSSLGAELGVAMPDPPPPAQPPLPREQPPPEPPAEQPRKRKTRWDDGEAAVDAAIAAAAAAAQMQLVPQGSIPVAPSREPMFLGAPPAAPTSNPNFGVNASSTQKPRIPYMWPKHMDDWRWSKGFEATYCFEEVGLPHAMLEVARRILGQGSRFPTRVADASDCNVEVTAWGSLLVRPKGTGGDIEKAKKMLFEVLHPAAEALRSEAFMVEKDAPDSNPDAEAVGPRGLVAEDKDKELLANQKKRRIGLGAAEARARWTCPRWTLWWCLWPPWRRHDVHTEAHQRPADCHRRVPAAPGLLAAPPRRPEEVAPRAAAGADSPGDGGVGRLLRSLCAVGGDQAEAPRRGRAVHTAAHQAAGICRHQGPGEASDFHGACRGGRPAEAHLQAGGGQAHADGGGAAQGPRAREAHGEGTPGERCVADAHQVPERLQGRHRTSQHGTGLGPFHLPTRGGAAGHLREQFCGARRHRRASGLGKATGSEGGGEGGSQGGGEGGGEGEGGGQSQGGGEGRAAFGRGGAQEGVAQEGANFRLLAAPKRMKAAKGKAKPPTEAVTVEDLFAGLPLQGASAASAPAPLVDAFCDGITERQMQQCRGERGRHGDERFPPPHFPEPYKGEAEDRPAEDVEASAEGLAPVASPKGMERVRMEQISAGPVDFVARCVQGLFAGRFIYINRTPQGELFGSDRNSNAVTMYIENAGLSPSHAEIKFNGQTCQYFLRDAGSTDGTWVRIRWNRSVEIGPGQEIRIGDSLIEVRQGKEITEAEEVEQWLSTYQLQRFAPLLSEKGFGSLSSVRQRLLQELQSMLSAELSNEDYQSIEMAAKELDRTGTTALGGNFES</sequence>